<organism evidence="1 2">
    <name type="scientific">Parageobacillus thermoglucosidasius</name>
    <name type="common">Geobacillus thermoglucosidasius</name>
    <dbReference type="NCBI Taxonomy" id="1426"/>
    <lineage>
        <taxon>Bacteria</taxon>
        <taxon>Bacillati</taxon>
        <taxon>Bacillota</taxon>
        <taxon>Bacilli</taxon>
        <taxon>Bacillales</taxon>
        <taxon>Anoxybacillaceae</taxon>
        <taxon>Parageobacillus</taxon>
    </lineage>
</organism>
<evidence type="ECO:0000313" key="2">
    <source>
        <dbReference type="Proteomes" id="UP001058458"/>
    </source>
</evidence>
<name>A0AB38QZJ5_PARTM</name>
<protein>
    <submittedName>
        <fullName evidence="1">Uncharacterized protein</fullName>
    </submittedName>
</protein>
<dbReference type="RefSeq" id="WP_256834111.1">
    <property type="nucleotide sequence ID" value="NZ_CP063414.1"/>
</dbReference>
<dbReference type="Proteomes" id="UP001058458">
    <property type="component" value="Chromosome"/>
</dbReference>
<evidence type="ECO:0000313" key="1">
    <source>
        <dbReference type="EMBL" id="UOE76858.1"/>
    </source>
</evidence>
<sequence>MAAKEDFMSGSKKKKQRAKCSLPSLFKAVRSNFNSLSSLAAQSRFGEQMRPLSSMLRRGIYRHFRNGKTIF</sequence>
<dbReference type="AlphaFoldDB" id="A0AB38QZJ5"/>
<gene>
    <name evidence="1" type="ORF">IMI45_03035</name>
</gene>
<proteinExistence type="predicted"/>
<dbReference type="EMBL" id="CP063414">
    <property type="protein sequence ID" value="UOE76858.1"/>
    <property type="molecule type" value="Genomic_DNA"/>
</dbReference>
<reference evidence="1" key="1">
    <citation type="submission" date="2020-10" db="EMBL/GenBank/DDBJ databases">
        <authorList>
            <person name="Delgado J.A."/>
            <person name="Gonzalez J.M."/>
        </authorList>
    </citation>
    <scope>NUCLEOTIDE SEQUENCE</scope>
    <source>
        <strain evidence="1">23.6</strain>
    </source>
</reference>
<accession>A0AB38QZJ5</accession>